<evidence type="ECO:0000256" key="4">
    <source>
        <dbReference type="ARBA" id="ARBA00023125"/>
    </source>
</evidence>
<evidence type="ECO:0000259" key="6">
    <source>
        <dbReference type="PROSITE" id="PS50950"/>
    </source>
</evidence>
<dbReference type="GO" id="GO:0003677">
    <property type="term" value="F:DNA binding"/>
    <property type="evidence" value="ECO:0007669"/>
    <property type="project" value="UniProtKB-UniRule"/>
</dbReference>
<dbReference type="EMBL" id="GBRD01016067">
    <property type="protein sequence ID" value="JAG49759.1"/>
    <property type="molecule type" value="Transcribed_RNA"/>
</dbReference>
<protein>
    <recommendedName>
        <fullName evidence="6">THAP-type domain-containing protein</fullName>
    </recommendedName>
</protein>
<name>A0A0K8S9C8_LYGHE</name>
<dbReference type="Pfam" id="PF05485">
    <property type="entry name" value="THAP"/>
    <property type="match status" value="1"/>
</dbReference>
<dbReference type="GO" id="GO:0008270">
    <property type="term" value="F:zinc ion binding"/>
    <property type="evidence" value="ECO:0007669"/>
    <property type="project" value="UniProtKB-KW"/>
</dbReference>
<evidence type="ECO:0000256" key="3">
    <source>
        <dbReference type="ARBA" id="ARBA00022833"/>
    </source>
</evidence>
<accession>A0A0K8S9C8</accession>
<dbReference type="SMART" id="SM00692">
    <property type="entry name" value="DM3"/>
    <property type="match status" value="1"/>
</dbReference>
<keyword evidence="2 5" id="KW-0863">Zinc-finger</keyword>
<dbReference type="InterPro" id="IPR038441">
    <property type="entry name" value="THAP_Znf_sf"/>
</dbReference>
<evidence type="ECO:0000256" key="1">
    <source>
        <dbReference type="ARBA" id="ARBA00022723"/>
    </source>
</evidence>
<dbReference type="Gene3D" id="6.20.210.20">
    <property type="entry name" value="THAP domain"/>
    <property type="match status" value="1"/>
</dbReference>
<organism evidence="7">
    <name type="scientific">Lygus hesperus</name>
    <name type="common">Western plant bug</name>
    <dbReference type="NCBI Taxonomy" id="30085"/>
    <lineage>
        <taxon>Eukaryota</taxon>
        <taxon>Metazoa</taxon>
        <taxon>Ecdysozoa</taxon>
        <taxon>Arthropoda</taxon>
        <taxon>Hexapoda</taxon>
        <taxon>Insecta</taxon>
        <taxon>Pterygota</taxon>
        <taxon>Neoptera</taxon>
        <taxon>Paraneoptera</taxon>
        <taxon>Hemiptera</taxon>
        <taxon>Heteroptera</taxon>
        <taxon>Panheteroptera</taxon>
        <taxon>Cimicomorpha</taxon>
        <taxon>Miridae</taxon>
        <taxon>Mirini</taxon>
        <taxon>Lygus</taxon>
    </lineage>
</organism>
<reference evidence="7" key="1">
    <citation type="submission" date="2014-09" db="EMBL/GenBank/DDBJ databases">
        <authorList>
            <person name="Magalhaes I.L.F."/>
            <person name="Oliveira U."/>
            <person name="Santos F.R."/>
            <person name="Vidigal T.H.D.A."/>
            <person name="Brescovit A.D."/>
            <person name="Santos A.J."/>
        </authorList>
    </citation>
    <scope>NUCLEOTIDE SEQUENCE</scope>
</reference>
<feature type="domain" description="THAP-type" evidence="6">
    <location>
        <begin position="85"/>
        <end position="162"/>
    </location>
</feature>
<dbReference type="InterPro" id="IPR006612">
    <property type="entry name" value="THAP_Znf"/>
</dbReference>
<proteinExistence type="predicted"/>
<keyword evidence="3" id="KW-0862">Zinc</keyword>
<evidence type="ECO:0000256" key="2">
    <source>
        <dbReference type="ARBA" id="ARBA00022771"/>
    </source>
</evidence>
<dbReference type="AlphaFoldDB" id="A0A0K8S9C8"/>
<evidence type="ECO:0000313" key="7">
    <source>
        <dbReference type="EMBL" id="JAG49759.1"/>
    </source>
</evidence>
<keyword evidence="1" id="KW-0479">Metal-binding</keyword>
<keyword evidence="4 5" id="KW-0238">DNA-binding</keyword>
<sequence length="178" mass="20407">MVKTTRKCILCRKETSRTVTLLRDPPDVRITRRQALSTIPTNATEAVPTNDSHLSTTIDPSQINNETRQQSIPCKKYKKALKGPVAGYCYVCGTVYTSSLHISFFRFPKDEERKRIWMKSLDISEEELSNAKRICSRHFPEGDKYNAPGVILHRRQTVLLLYGRTRVVVNVELRNSIP</sequence>
<evidence type="ECO:0000256" key="5">
    <source>
        <dbReference type="PROSITE-ProRule" id="PRU00309"/>
    </source>
</evidence>
<dbReference type="PROSITE" id="PS50950">
    <property type="entry name" value="ZF_THAP"/>
    <property type="match status" value="1"/>
</dbReference>
<dbReference type="SUPFAM" id="SSF57716">
    <property type="entry name" value="Glucocorticoid receptor-like (DNA-binding domain)"/>
    <property type="match status" value="1"/>
</dbReference>